<gene>
    <name evidence="2" type="ORF">Q604_UNBC17715G0001</name>
</gene>
<organism evidence="2">
    <name type="scientific">human gut metagenome</name>
    <dbReference type="NCBI Taxonomy" id="408170"/>
    <lineage>
        <taxon>unclassified sequences</taxon>
        <taxon>metagenomes</taxon>
        <taxon>organismal metagenomes</taxon>
    </lineage>
</organism>
<dbReference type="InterPro" id="IPR029062">
    <property type="entry name" value="Class_I_gatase-like"/>
</dbReference>
<evidence type="ECO:0000313" key="2">
    <source>
        <dbReference type="EMBL" id="ETJ25649.1"/>
    </source>
</evidence>
<dbReference type="Pfam" id="PF08532">
    <property type="entry name" value="Glyco_hydro_42M"/>
    <property type="match status" value="1"/>
</dbReference>
<feature type="domain" description="Beta-galactosidase trimerisation" evidence="1">
    <location>
        <begin position="33"/>
        <end position="68"/>
    </location>
</feature>
<dbReference type="GO" id="GO:0005975">
    <property type="term" value="P:carbohydrate metabolic process"/>
    <property type="evidence" value="ECO:0007669"/>
    <property type="project" value="InterPro"/>
</dbReference>
<accession>W1XA08</accession>
<sequence>CGHENTRVFREVTEVGKILEKIKEVKGTITRSDVAIIYDWENRWAIDDLQGLKMKKNNYTKTCEDIYEV</sequence>
<dbReference type="GO" id="GO:0004565">
    <property type="term" value="F:beta-galactosidase activity"/>
    <property type="evidence" value="ECO:0007669"/>
    <property type="project" value="InterPro"/>
</dbReference>
<comment type="caution">
    <text evidence="2">The sequence shown here is derived from an EMBL/GenBank/DDBJ whole genome shotgun (WGS) entry which is preliminary data.</text>
</comment>
<feature type="non-terminal residue" evidence="2">
    <location>
        <position position="1"/>
    </location>
</feature>
<proteinExistence type="predicted"/>
<reference evidence="2" key="1">
    <citation type="submission" date="2013-12" db="EMBL/GenBank/DDBJ databases">
        <title>A Varibaculum cambriense genome reconstructed from a premature infant gut community with otherwise low bacterial novelty that shifts toward anaerobic metabolism during the third week of life.</title>
        <authorList>
            <person name="Brown C.T."/>
            <person name="Sharon I."/>
            <person name="Thomas B.C."/>
            <person name="Castelle C.J."/>
            <person name="Morowitz M.J."/>
            <person name="Banfield J.F."/>
        </authorList>
    </citation>
    <scope>NUCLEOTIDE SEQUENCE</scope>
</reference>
<protein>
    <submittedName>
        <fullName evidence="2">Beta-galactosidase</fullName>
    </submittedName>
</protein>
<dbReference type="SUPFAM" id="SSF52317">
    <property type="entry name" value="Class I glutamine amidotransferase-like"/>
    <property type="match status" value="1"/>
</dbReference>
<feature type="non-terminal residue" evidence="2">
    <location>
        <position position="69"/>
    </location>
</feature>
<dbReference type="Gene3D" id="3.40.50.880">
    <property type="match status" value="1"/>
</dbReference>
<dbReference type="AlphaFoldDB" id="W1XA08"/>
<dbReference type="EMBL" id="AZMM01017715">
    <property type="protein sequence ID" value="ETJ25649.1"/>
    <property type="molecule type" value="Genomic_DNA"/>
</dbReference>
<name>W1XA08_9ZZZZ</name>
<evidence type="ECO:0000259" key="1">
    <source>
        <dbReference type="Pfam" id="PF08532"/>
    </source>
</evidence>
<dbReference type="InterPro" id="IPR013738">
    <property type="entry name" value="Beta_galactosidase_Trimer"/>
</dbReference>